<evidence type="ECO:0000313" key="2">
    <source>
        <dbReference type="Proteomes" id="UP000550508"/>
    </source>
</evidence>
<dbReference type="Gene3D" id="3.30.2310.20">
    <property type="entry name" value="RelE-like"/>
    <property type="match status" value="1"/>
</dbReference>
<comment type="caution">
    <text evidence="1">The sequence shown here is derived from an EMBL/GenBank/DDBJ whole genome shotgun (WGS) entry which is preliminary data.</text>
</comment>
<dbReference type="AlphaFoldDB" id="A0A849VNQ0"/>
<reference evidence="1 2" key="1">
    <citation type="submission" date="2020-05" db="EMBL/GenBank/DDBJ databases">
        <authorList>
            <person name="Kim M.K."/>
        </authorList>
    </citation>
    <scope>NUCLEOTIDE SEQUENCE [LARGE SCALE GENOMIC DNA]</scope>
    <source>
        <strain evidence="1 2">BT25</strain>
    </source>
</reference>
<name>A0A849VNQ0_9HYPH</name>
<protein>
    <submittedName>
        <fullName evidence="1">Uncharacterized protein</fullName>
    </submittedName>
</protein>
<dbReference type="EMBL" id="JABUMX010000002">
    <property type="protein sequence ID" value="NTS31548.1"/>
    <property type="molecule type" value="Genomic_DNA"/>
</dbReference>
<keyword evidence="2" id="KW-1185">Reference proteome</keyword>
<dbReference type="InterPro" id="IPR035093">
    <property type="entry name" value="RelE/ParE_toxin_dom_sf"/>
</dbReference>
<sequence>MIQLDYTNRFKKSLSKLSNDQRQLVREALRLFVMHPQHTELDFKRRTGSKYYTIRADIRLRVAMSKIDEEYYLLELVGNHDDVNSLDRQGR</sequence>
<dbReference type="RefSeq" id="WP_113280597.1">
    <property type="nucleotide sequence ID" value="NZ_JABUMX010000002.1"/>
</dbReference>
<accession>A0A849VNQ0</accession>
<dbReference type="Proteomes" id="UP000550508">
    <property type="component" value="Unassembled WGS sequence"/>
</dbReference>
<proteinExistence type="predicted"/>
<dbReference type="SUPFAM" id="SSF143011">
    <property type="entry name" value="RelE-like"/>
    <property type="match status" value="1"/>
</dbReference>
<organism evidence="1 2">
    <name type="scientific">Phyllobacterium pellucidum</name>
    <dbReference type="NCBI Taxonomy" id="2740464"/>
    <lineage>
        <taxon>Bacteria</taxon>
        <taxon>Pseudomonadati</taxon>
        <taxon>Pseudomonadota</taxon>
        <taxon>Alphaproteobacteria</taxon>
        <taxon>Hyphomicrobiales</taxon>
        <taxon>Phyllobacteriaceae</taxon>
        <taxon>Phyllobacterium</taxon>
    </lineage>
</organism>
<gene>
    <name evidence="1" type="ORF">HQ945_09820</name>
</gene>
<evidence type="ECO:0000313" key="1">
    <source>
        <dbReference type="EMBL" id="NTS31548.1"/>
    </source>
</evidence>